<dbReference type="AlphaFoldDB" id="A0A3N2R5V6"/>
<dbReference type="SUPFAM" id="SSF51905">
    <property type="entry name" value="FAD/NAD(P)-binding domain"/>
    <property type="match status" value="1"/>
</dbReference>
<dbReference type="InterPro" id="IPR050641">
    <property type="entry name" value="RIFMO-like"/>
</dbReference>
<dbReference type="InterPro" id="IPR036188">
    <property type="entry name" value="FAD/NAD-bd_sf"/>
</dbReference>
<dbReference type="GO" id="GO:0071949">
    <property type="term" value="F:FAD binding"/>
    <property type="evidence" value="ECO:0007669"/>
    <property type="project" value="InterPro"/>
</dbReference>
<dbReference type="RefSeq" id="WP_123641408.1">
    <property type="nucleotide sequence ID" value="NZ_ML119083.1"/>
</dbReference>
<feature type="domain" description="FAD-binding" evidence="4">
    <location>
        <begin position="9"/>
        <end position="197"/>
    </location>
</feature>
<keyword evidence="6" id="KW-1185">Reference proteome</keyword>
<gene>
    <name evidence="5" type="ORF">EAT49_06025</name>
</gene>
<proteinExistence type="predicted"/>
<dbReference type="Pfam" id="PF01494">
    <property type="entry name" value="FAD_binding_3"/>
    <property type="match status" value="2"/>
</dbReference>
<evidence type="ECO:0000256" key="3">
    <source>
        <dbReference type="ARBA" id="ARBA00022827"/>
    </source>
</evidence>
<protein>
    <submittedName>
        <fullName evidence="5">FAD-binding protein</fullName>
    </submittedName>
</protein>
<evidence type="ECO:0000256" key="1">
    <source>
        <dbReference type="ARBA" id="ARBA00001974"/>
    </source>
</evidence>
<name>A0A3N2R5V6_9RHOB</name>
<dbReference type="Proteomes" id="UP000268016">
    <property type="component" value="Unassembled WGS sequence"/>
</dbReference>
<sequence length="372" mass="40524">MSSPNTTPDVLIVGAGPTGLAAALFLADRGHRPRIVERALERSTHSKAFGVNARSLALLEASGVTERFLANGRRMTRLHLRRPGRVLATLRLDEVDHRYPFMLVQSQEDSERILEDALAERGVNVERGITAKDVETSAEGAVIEVEGPNGMERIAAPVVLASDGAGSTIRKALGIDFPGTAYDEPWRLIDAELDLSLDADLDPDAAQIFLVPEGGLFLVRHGGSLWRLLGNIPDLEALLPPGTKVGEVEWRSEFHIANRVADRFTKGAVHIAGDAAHVHAGIGARGMNLGIEDAHVFAALHDRGELDRYDALRRPVVNRVVGQITHAMAMPRPETWPGRTVRAAPWLVPLAFPLLRRKAQRWVIGLDHEVGV</sequence>
<evidence type="ECO:0000313" key="6">
    <source>
        <dbReference type="Proteomes" id="UP000268016"/>
    </source>
</evidence>
<evidence type="ECO:0000313" key="5">
    <source>
        <dbReference type="EMBL" id="ROU02859.1"/>
    </source>
</evidence>
<dbReference type="PANTHER" id="PTHR43004:SF19">
    <property type="entry name" value="BINDING MONOOXYGENASE, PUTATIVE (JCVI)-RELATED"/>
    <property type="match status" value="1"/>
</dbReference>
<feature type="domain" description="FAD-binding" evidence="4">
    <location>
        <begin position="245"/>
        <end position="321"/>
    </location>
</feature>
<accession>A0A3N2R5V6</accession>
<dbReference type="PRINTS" id="PR00420">
    <property type="entry name" value="RNGMNOXGNASE"/>
</dbReference>
<reference evidence="5 6" key="1">
    <citation type="submission" date="2018-10" db="EMBL/GenBank/DDBJ databases">
        <title>Histidinibacterium lentulum gen. nov., sp. nov., a marine bacterium from the culture broth of Picochlorum sp. 122.</title>
        <authorList>
            <person name="Wang G."/>
        </authorList>
    </citation>
    <scope>NUCLEOTIDE SEQUENCE [LARGE SCALE GENOMIC DNA]</scope>
    <source>
        <strain evidence="5 6">B17</strain>
    </source>
</reference>
<dbReference type="GO" id="GO:0016709">
    <property type="term" value="F:oxidoreductase activity, acting on paired donors, with incorporation or reduction of molecular oxygen, NAD(P)H as one donor, and incorporation of one atom of oxygen"/>
    <property type="evidence" value="ECO:0007669"/>
    <property type="project" value="UniProtKB-ARBA"/>
</dbReference>
<comment type="cofactor">
    <cofactor evidence="1">
        <name>FAD</name>
        <dbReference type="ChEBI" id="CHEBI:57692"/>
    </cofactor>
</comment>
<organism evidence="5 6">
    <name type="scientific">Histidinibacterium lentulum</name>
    <dbReference type="NCBI Taxonomy" id="2480588"/>
    <lineage>
        <taxon>Bacteria</taxon>
        <taxon>Pseudomonadati</taxon>
        <taxon>Pseudomonadota</taxon>
        <taxon>Alphaproteobacteria</taxon>
        <taxon>Rhodobacterales</taxon>
        <taxon>Paracoccaceae</taxon>
        <taxon>Histidinibacterium</taxon>
    </lineage>
</organism>
<dbReference type="Gene3D" id="3.30.70.2450">
    <property type="match status" value="1"/>
</dbReference>
<comment type="caution">
    <text evidence="5">The sequence shown here is derived from an EMBL/GenBank/DDBJ whole genome shotgun (WGS) entry which is preliminary data.</text>
</comment>
<dbReference type="InterPro" id="IPR002938">
    <property type="entry name" value="FAD-bd"/>
</dbReference>
<evidence type="ECO:0000256" key="2">
    <source>
        <dbReference type="ARBA" id="ARBA00022630"/>
    </source>
</evidence>
<dbReference type="OrthoDB" id="9791689at2"/>
<evidence type="ECO:0000259" key="4">
    <source>
        <dbReference type="Pfam" id="PF01494"/>
    </source>
</evidence>
<dbReference type="EMBL" id="RDRB01000003">
    <property type="protein sequence ID" value="ROU02859.1"/>
    <property type="molecule type" value="Genomic_DNA"/>
</dbReference>
<dbReference type="Gene3D" id="3.50.50.60">
    <property type="entry name" value="FAD/NAD(P)-binding domain"/>
    <property type="match status" value="1"/>
</dbReference>
<keyword evidence="3" id="KW-0274">FAD</keyword>
<keyword evidence="2" id="KW-0285">Flavoprotein</keyword>
<dbReference type="PANTHER" id="PTHR43004">
    <property type="entry name" value="TRK SYSTEM POTASSIUM UPTAKE PROTEIN"/>
    <property type="match status" value="1"/>
</dbReference>